<proteinExistence type="predicted"/>
<dbReference type="EMBL" id="CP002547">
    <property type="protein sequence ID" value="ADY57017.1"/>
    <property type="molecule type" value="Genomic_DNA"/>
</dbReference>
<evidence type="ECO:0000313" key="2">
    <source>
        <dbReference type="EMBL" id="ADY57017.1"/>
    </source>
</evidence>
<dbReference type="PANTHER" id="PTHR42956:SF1">
    <property type="entry name" value="NITROGENASE IRON-MOLYBDENUM COFACTOR BIOSYNTHESIS PROTEIN NIFE"/>
    <property type="match status" value="1"/>
</dbReference>
<dbReference type="PANTHER" id="PTHR42956">
    <property type="entry name" value="NITROGENASE IRON-MOLYBDENUM COFACTOR BIOSYNTHESIS PROTEIN NIFE"/>
    <property type="match status" value="1"/>
</dbReference>
<gene>
    <name evidence="2" type="ordered locus">Sgly_2744</name>
</gene>
<dbReference type="Proteomes" id="UP000007488">
    <property type="component" value="Chromosome"/>
</dbReference>
<reference evidence="2 3" key="1">
    <citation type="journal article" date="2011" name="Stand. Genomic Sci.">
        <title>Complete genome sequence of Syntrophobotulus glycolicus type strain (FlGlyR).</title>
        <authorList>
            <person name="Han C."/>
            <person name="Mwirichia R."/>
            <person name="Chertkov O."/>
            <person name="Held B."/>
            <person name="Lapidus A."/>
            <person name="Nolan M."/>
            <person name="Lucas S."/>
            <person name="Hammon N."/>
            <person name="Deshpande S."/>
            <person name="Cheng J.F."/>
            <person name="Tapia R."/>
            <person name="Goodwin L."/>
            <person name="Pitluck S."/>
            <person name="Huntemann M."/>
            <person name="Liolios K."/>
            <person name="Ivanova N."/>
            <person name="Pagani I."/>
            <person name="Mavromatis K."/>
            <person name="Ovchinikova G."/>
            <person name="Pati A."/>
            <person name="Chen A."/>
            <person name="Palaniappan K."/>
            <person name="Land M."/>
            <person name="Hauser L."/>
            <person name="Brambilla E.M."/>
            <person name="Rohde M."/>
            <person name="Spring S."/>
            <person name="Sikorski J."/>
            <person name="Goker M."/>
            <person name="Woyke T."/>
            <person name="Bristow J."/>
            <person name="Eisen J.A."/>
            <person name="Markowitz V."/>
            <person name="Hugenholtz P."/>
            <person name="Kyrpides N.C."/>
            <person name="Klenk H.P."/>
            <person name="Detter J.C."/>
        </authorList>
    </citation>
    <scope>NUCLEOTIDE SEQUENCE [LARGE SCALE GENOMIC DNA]</scope>
    <source>
        <strain evidence="3">DSM 8271 / FlGlyR</strain>
    </source>
</reference>
<name>F0SXV6_SYNGF</name>
<accession>F0SXV6</accession>
<dbReference type="OrthoDB" id="9800746at2"/>
<protein>
    <submittedName>
        <fullName evidence="2">Oxidoreductase/nitrogenase component 1</fullName>
    </submittedName>
</protein>
<dbReference type="InterPro" id="IPR000510">
    <property type="entry name" value="Nase/OxRdtase_comp1"/>
</dbReference>
<dbReference type="Pfam" id="PF00148">
    <property type="entry name" value="Oxidored_nitro"/>
    <property type="match status" value="1"/>
</dbReference>
<evidence type="ECO:0000259" key="1">
    <source>
        <dbReference type="Pfam" id="PF00148"/>
    </source>
</evidence>
<sequence>MANFIDRAKFTCALGGAIVTLSALHRTVPIVHASGGCAGMLSNTYNMAGGYKGAGYCGGTMTPTSNVVENDIVFGGEKRLEEQISSTIKVIDGDLYFVVTGCQVEIIGDDVLGVTRRFREGRDIVLAASTPGFLGNSFKGYDAVLSTLAAELVEKKEEKDQKTVNILGIVPGQDVFFRGNIKGIKRLLNLLGVQVNTFFGDGETIEKIKNYGNAGLTIVFSENYGIETAKVFEEKHHIPYITADLPIGETRTDAFLHKITSLLGLEQSAVKALIAEEKKYYYSYLERILDSYSDLDFQRYAIVAADSSYAFPLTSFLADDLGWIPHLVVINDQDHDDLSKKKYESKFNQLTSETKPKVVFEPQTGQLLNHIRHSWQYNHNDKYENALSPVFVVGSSLEATAAEKIGANFLSVAFPVTNRLVLDRGYTGYQGGLTLAEDIFSALVSDR</sequence>
<keyword evidence="3" id="KW-1185">Reference proteome</keyword>
<dbReference type="GO" id="GO:0016491">
    <property type="term" value="F:oxidoreductase activity"/>
    <property type="evidence" value="ECO:0007669"/>
    <property type="project" value="InterPro"/>
</dbReference>
<dbReference type="STRING" id="645991.Sgly_2744"/>
<organism evidence="2 3">
    <name type="scientific">Syntrophobotulus glycolicus (strain DSM 8271 / FlGlyR)</name>
    <dbReference type="NCBI Taxonomy" id="645991"/>
    <lineage>
        <taxon>Bacteria</taxon>
        <taxon>Bacillati</taxon>
        <taxon>Bacillota</taxon>
        <taxon>Clostridia</taxon>
        <taxon>Eubacteriales</taxon>
        <taxon>Desulfitobacteriaceae</taxon>
        <taxon>Syntrophobotulus</taxon>
    </lineage>
</organism>
<dbReference type="AlphaFoldDB" id="F0SXV6"/>
<dbReference type="SUPFAM" id="SSF53807">
    <property type="entry name" value="Helical backbone' metal receptor"/>
    <property type="match status" value="1"/>
</dbReference>
<dbReference type="Gene3D" id="3.40.50.1980">
    <property type="entry name" value="Nitrogenase molybdenum iron protein domain"/>
    <property type="match status" value="3"/>
</dbReference>
<evidence type="ECO:0000313" key="3">
    <source>
        <dbReference type="Proteomes" id="UP000007488"/>
    </source>
</evidence>
<dbReference type="eggNOG" id="COG2710">
    <property type="taxonomic scope" value="Bacteria"/>
</dbReference>
<dbReference type="KEGG" id="sgy:Sgly_2744"/>
<feature type="domain" description="Nitrogenase/oxidoreductase component 1" evidence="1">
    <location>
        <begin position="12"/>
        <end position="443"/>
    </location>
</feature>
<dbReference type="HOGENOM" id="CLU_025876_4_0_9"/>
<dbReference type="RefSeq" id="WP_013625837.1">
    <property type="nucleotide sequence ID" value="NC_015172.1"/>
</dbReference>
<dbReference type="InterPro" id="IPR049939">
    <property type="entry name" value="NifE-like"/>
</dbReference>
<reference evidence="3" key="2">
    <citation type="submission" date="2011-02" db="EMBL/GenBank/DDBJ databases">
        <title>The complete genome of Syntrophobotulus glycolicus DSM 8271.</title>
        <authorList>
            <person name="Lucas S."/>
            <person name="Copeland A."/>
            <person name="Lapidus A."/>
            <person name="Bruce D."/>
            <person name="Goodwin L."/>
            <person name="Pitluck S."/>
            <person name="Kyrpides N."/>
            <person name="Mavromatis K."/>
            <person name="Pagani I."/>
            <person name="Ivanova N."/>
            <person name="Mikhailova N."/>
            <person name="Chertkov O."/>
            <person name="Held B."/>
            <person name="Detter J.C."/>
            <person name="Tapia R."/>
            <person name="Han C."/>
            <person name="Land M."/>
            <person name="Hauser L."/>
            <person name="Markowitz V."/>
            <person name="Cheng J.-F."/>
            <person name="Hugenholtz P."/>
            <person name="Woyke T."/>
            <person name="Wu D."/>
            <person name="Spring S."/>
            <person name="Schroeder M."/>
            <person name="Brambilla E."/>
            <person name="Klenk H.-P."/>
            <person name="Eisen J.A."/>
        </authorList>
    </citation>
    <scope>NUCLEOTIDE SEQUENCE [LARGE SCALE GENOMIC DNA]</scope>
    <source>
        <strain evidence="3">DSM 8271 / FlGlyR</strain>
    </source>
</reference>